<protein>
    <submittedName>
        <fullName evidence="2">Uncharacterized protein</fullName>
    </submittedName>
</protein>
<organism evidence="2 3">
    <name type="scientific">Prunus yedoensis var. nudiflora</name>
    <dbReference type="NCBI Taxonomy" id="2094558"/>
    <lineage>
        <taxon>Eukaryota</taxon>
        <taxon>Viridiplantae</taxon>
        <taxon>Streptophyta</taxon>
        <taxon>Embryophyta</taxon>
        <taxon>Tracheophyta</taxon>
        <taxon>Spermatophyta</taxon>
        <taxon>Magnoliopsida</taxon>
        <taxon>eudicotyledons</taxon>
        <taxon>Gunneridae</taxon>
        <taxon>Pentapetalae</taxon>
        <taxon>rosids</taxon>
        <taxon>fabids</taxon>
        <taxon>Rosales</taxon>
        <taxon>Rosaceae</taxon>
        <taxon>Amygdaloideae</taxon>
        <taxon>Amygdaleae</taxon>
        <taxon>Prunus</taxon>
    </lineage>
</organism>
<feature type="region of interest" description="Disordered" evidence="1">
    <location>
        <begin position="65"/>
        <end position="146"/>
    </location>
</feature>
<accession>A0A314UCW3</accession>
<dbReference type="OrthoDB" id="1938350at2759"/>
<dbReference type="Proteomes" id="UP000250321">
    <property type="component" value="Unassembled WGS sequence"/>
</dbReference>
<reference evidence="2 3" key="1">
    <citation type="submission" date="2018-02" db="EMBL/GenBank/DDBJ databases">
        <title>Draft genome of wild Prunus yedoensis var. nudiflora.</title>
        <authorList>
            <person name="Baek S."/>
            <person name="Kim J.-H."/>
            <person name="Choi K."/>
            <person name="Kim G.-B."/>
            <person name="Cho A."/>
            <person name="Jang H."/>
            <person name="Shin C.-H."/>
            <person name="Yu H.-J."/>
            <person name="Mun J.-H."/>
        </authorList>
    </citation>
    <scope>NUCLEOTIDE SEQUENCE [LARGE SCALE GENOMIC DNA]</scope>
    <source>
        <strain evidence="3">cv. Jeju island</strain>
        <tissue evidence="2">Leaf</tissue>
    </source>
</reference>
<evidence type="ECO:0000256" key="1">
    <source>
        <dbReference type="SAM" id="MobiDB-lite"/>
    </source>
</evidence>
<name>A0A314UCW3_PRUYE</name>
<feature type="compositionally biased region" description="Polar residues" evidence="1">
    <location>
        <begin position="69"/>
        <end position="78"/>
    </location>
</feature>
<feature type="compositionally biased region" description="Low complexity" evidence="1">
    <location>
        <begin position="117"/>
        <end position="126"/>
    </location>
</feature>
<proteinExistence type="predicted"/>
<dbReference type="EMBL" id="PJQY01003711">
    <property type="protein sequence ID" value="PQM35120.1"/>
    <property type="molecule type" value="Genomic_DNA"/>
</dbReference>
<comment type="caution">
    <text evidence="2">The sequence shown here is derived from an EMBL/GenBank/DDBJ whole genome shotgun (WGS) entry which is preliminary data.</text>
</comment>
<sequence length="170" mass="18056">MNRGGRAGQVVDLIHLQQNRLNDVVPNELEPRVPKMVHQIILPPGKEIINHNHVVASVKELVNKMRPNEPSTAGNDNSEPPLAEPDGDPTHLGMGRPGDEVMGGGEGSGDGGGGVVGVRWAEAVEGGLEDEEGGANENANEDEEEPLFFEEVVDGSGERSRVFESLGRVG</sequence>
<evidence type="ECO:0000313" key="3">
    <source>
        <dbReference type="Proteomes" id="UP000250321"/>
    </source>
</evidence>
<feature type="compositionally biased region" description="Gly residues" evidence="1">
    <location>
        <begin position="101"/>
        <end position="116"/>
    </location>
</feature>
<evidence type="ECO:0000313" key="2">
    <source>
        <dbReference type="EMBL" id="PQM35120.1"/>
    </source>
</evidence>
<dbReference type="AlphaFoldDB" id="A0A314UCW3"/>
<feature type="region of interest" description="Disordered" evidence="1">
    <location>
        <begin position="151"/>
        <end position="170"/>
    </location>
</feature>
<gene>
    <name evidence="2" type="ORF">Pyn_35892</name>
</gene>
<feature type="compositionally biased region" description="Acidic residues" evidence="1">
    <location>
        <begin position="127"/>
        <end position="146"/>
    </location>
</feature>
<keyword evidence="3" id="KW-1185">Reference proteome</keyword>